<proteinExistence type="inferred from homology"/>
<evidence type="ECO:0000256" key="2">
    <source>
        <dbReference type="ARBA" id="ARBA00005585"/>
    </source>
</evidence>
<dbReference type="AlphaFoldDB" id="A0AA36GKY8"/>
<feature type="transmembrane region" description="Helical" evidence="8">
    <location>
        <begin position="43"/>
        <end position="69"/>
    </location>
</feature>
<dbReference type="GO" id="GO:0018996">
    <property type="term" value="P:molting cycle, collagen and cuticulin-based cuticle"/>
    <property type="evidence" value="ECO:0007669"/>
    <property type="project" value="TreeGrafter"/>
</dbReference>
<dbReference type="InterPro" id="IPR051697">
    <property type="entry name" value="Patched_domain-protein"/>
</dbReference>
<feature type="transmembrane region" description="Helical" evidence="8">
    <location>
        <begin position="367"/>
        <end position="390"/>
    </location>
</feature>
<dbReference type="PANTHER" id="PTHR10796:SF97">
    <property type="entry name" value="SSD DOMAIN-CONTAINING PROTEIN"/>
    <property type="match status" value="1"/>
</dbReference>
<dbReference type="Proteomes" id="UP001176961">
    <property type="component" value="Unassembled WGS sequence"/>
</dbReference>
<dbReference type="Gene3D" id="1.20.1640.10">
    <property type="entry name" value="Multidrug efflux transporter AcrB transmembrane domain"/>
    <property type="match status" value="2"/>
</dbReference>
<dbReference type="GO" id="GO:0030659">
    <property type="term" value="C:cytoplasmic vesicle membrane"/>
    <property type="evidence" value="ECO:0007669"/>
    <property type="project" value="TreeGrafter"/>
</dbReference>
<feature type="transmembrane region" description="Helical" evidence="8">
    <location>
        <begin position="305"/>
        <end position="329"/>
    </location>
</feature>
<feature type="transmembrane region" description="Helical" evidence="8">
    <location>
        <begin position="421"/>
        <end position="442"/>
    </location>
</feature>
<evidence type="ECO:0000256" key="1">
    <source>
        <dbReference type="ARBA" id="ARBA00004651"/>
    </source>
</evidence>
<feature type="transmembrane region" description="Helical" evidence="8">
    <location>
        <begin position="844"/>
        <end position="871"/>
    </location>
</feature>
<keyword evidence="7" id="KW-0325">Glycoprotein</keyword>
<dbReference type="Pfam" id="PF02460">
    <property type="entry name" value="Patched"/>
    <property type="match status" value="1"/>
</dbReference>
<keyword evidence="11" id="KW-1185">Reference proteome</keyword>
<keyword evidence="4 8" id="KW-0812">Transmembrane</keyword>
<dbReference type="FunFam" id="1.20.1640.10:FF:000013">
    <property type="entry name" value="PaTched Related family"/>
    <property type="match status" value="1"/>
</dbReference>
<dbReference type="InterPro" id="IPR003392">
    <property type="entry name" value="PTHD_SSD"/>
</dbReference>
<accession>A0AA36GKY8</accession>
<comment type="similarity">
    <text evidence="2">Belongs to the patched family.</text>
</comment>
<keyword evidence="3" id="KW-1003">Cell membrane</keyword>
<feature type="transmembrane region" description="Helical" evidence="8">
    <location>
        <begin position="341"/>
        <end position="361"/>
    </location>
</feature>
<keyword evidence="5 8" id="KW-1133">Transmembrane helix</keyword>
<dbReference type="GO" id="GO:0005886">
    <property type="term" value="C:plasma membrane"/>
    <property type="evidence" value="ECO:0007669"/>
    <property type="project" value="UniProtKB-SubCell"/>
</dbReference>
<evidence type="ECO:0000313" key="11">
    <source>
        <dbReference type="Proteomes" id="UP001176961"/>
    </source>
</evidence>
<dbReference type="SUPFAM" id="SSF82866">
    <property type="entry name" value="Multidrug efflux transporter AcrB transmembrane domain"/>
    <property type="match status" value="2"/>
</dbReference>
<dbReference type="EMBL" id="CATQJL010000112">
    <property type="protein sequence ID" value="CAJ0594000.1"/>
    <property type="molecule type" value="Genomic_DNA"/>
</dbReference>
<dbReference type="GO" id="GO:0006897">
    <property type="term" value="P:endocytosis"/>
    <property type="evidence" value="ECO:0007669"/>
    <property type="project" value="TreeGrafter"/>
</dbReference>
<comment type="subcellular location">
    <subcellularLocation>
        <location evidence="1">Cell membrane</location>
        <topology evidence="1">Multi-pass membrane protein</topology>
    </subcellularLocation>
</comment>
<evidence type="ECO:0000256" key="3">
    <source>
        <dbReference type="ARBA" id="ARBA00022475"/>
    </source>
</evidence>
<dbReference type="PROSITE" id="PS50156">
    <property type="entry name" value="SSD"/>
    <property type="match status" value="1"/>
</dbReference>
<evidence type="ECO:0000313" key="10">
    <source>
        <dbReference type="EMBL" id="CAJ0594000.1"/>
    </source>
</evidence>
<evidence type="ECO:0000256" key="6">
    <source>
        <dbReference type="ARBA" id="ARBA00023136"/>
    </source>
</evidence>
<protein>
    <recommendedName>
        <fullName evidence="9">SSD domain-containing protein</fullName>
    </recommendedName>
</protein>
<dbReference type="PANTHER" id="PTHR10796">
    <property type="entry name" value="PATCHED-RELATED"/>
    <property type="match status" value="1"/>
</dbReference>
<feature type="transmembrane region" description="Helical" evidence="8">
    <location>
        <begin position="777"/>
        <end position="798"/>
    </location>
</feature>
<dbReference type="InterPro" id="IPR000731">
    <property type="entry name" value="SSD"/>
</dbReference>
<organism evidence="10 11">
    <name type="scientific">Cylicocyclus nassatus</name>
    <name type="common">Nematode worm</name>
    <dbReference type="NCBI Taxonomy" id="53992"/>
    <lineage>
        <taxon>Eukaryota</taxon>
        <taxon>Metazoa</taxon>
        <taxon>Ecdysozoa</taxon>
        <taxon>Nematoda</taxon>
        <taxon>Chromadorea</taxon>
        <taxon>Rhabditida</taxon>
        <taxon>Rhabditina</taxon>
        <taxon>Rhabditomorpha</taxon>
        <taxon>Strongyloidea</taxon>
        <taxon>Strongylidae</taxon>
        <taxon>Cylicocyclus</taxon>
    </lineage>
</organism>
<feature type="transmembrane region" description="Helical" evidence="8">
    <location>
        <begin position="883"/>
        <end position="906"/>
    </location>
</feature>
<evidence type="ECO:0000256" key="7">
    <source>
        <dbReference type="ARBA" id="ARBA00023180"/>
    </source>
</evidence>
<evidence type="ECO:0000256" key="5">
    <source>
        <dbReference type="ARBA" id="ARBA00022989"/>
    </source>
</evidence>
<evidence type="ECO:0000256" key="8">
    <source>
        <dbReference type="SAM" id="Phobius"/>
    </source>
</evidence>
<keyword evidence="6 8" id="KW-0472">Membrane</keyword>
<name>A0AA36GKY8_CYLNA</name>
<evidence type="ECO:0000259" key="9">
    <source>
        <dbReference type="PROSITE" id="PS50156"/>
    </source>
</evidence>
<feature type="domain" description="SSD" evidence="9">
    <location>
        <begin position="338"/>
        <end position="475"/>
    </location>
</feature>
<evidence type="ECO:0000256" key="4">
    <source>
        <dbReference type="ARBA" id="ARBA00022692"/>
    </source>
</evidence>
<gene>
    <name evidence="10" type="ORF">CYNAS_LOCUS5983</name>
</gene>
<comment type="caution">
    <text evidence="10">The sequence shown here is derived from an EMBL/GenBank/DDBJ whole genome shotgun (WGS) entry which is preliminary data.</text>
</comment>
<sequence>MESTTPQRKLSMLIGQRSVTEYGEEKGPKFVLWLIKRFRSWGFIIAQWPMTAIITCLVVSALSTIIILLTPQRNEITNYAPSESRAIKEFTSYQKFFSSEGLPVAPYLYVVARDNGSMIRSEYLNETVRILGHALHNITMLNRITGQNQSFGHFCDSFCYYNEPISNFHQHLREPGAQSTNLQLNYPQYVINDIPINLQRNFFGVELYNDTEDPLPHLLGSADTDLQTNSTEIPERPRNTNIKSVQMFVMQFRAQHRPGWTDADVKQWEMKMTEVFQRNFSDLVKVFAYSQSYVEDEMVRGARIMIPYLSVGFVIMCVCSVVSVMSRAYYKHQQNLYKTALAIMACLTPLFGCATALAGMFLCGVRFASILCVVPFLALSIGVDSSYLMIHEWQRVTEQRRESSRRKDSVGDRLSEVLSEVGPAILISCLTNFLADFVGAYFSSPELRLLCIANMLSMVMAFIYQMTFYAGLMCVVGQYEFSRDEKEKNKMKINIADNKVDIARHRHTLNRQPSKLHQITKPVISKCMREYVNIVTTPAVYIGIFVIYIAYLAFSIYGVTKINISLTASKLFAADSPLLELDYYRVKYQLPAYSMATVFVSNPGNLSDSHRLRRINQLVEDMEGLNGTWGKNWGPVGTMFFMRDYEKYLQEKADALPPDKDKLQYFLADLDYHIYNGLVKLRNGTEEGDKQLDRFFFITGYHGEKLSDWDQRGAMLRDWRKVIDEYKEFEPSVFHEDGVYLDLIDNMARDTCESVLGTLVCMAVVCFVFLNNFFTVVIASLSVLSICAGILGILSWWGVDLDPITMAATIISIGFSVDIPAHVSYHYYQACIQEGPASRPADRLANCLSSVAFPAVQAALSTILCVCSLLFVNLYMAQVFVKVMVLCVVLCNLHGLVFLPAILIMADSIRWAFRPKGAAAQAKAQAARTRRTGKVVPERIFVMDRPAA</sequence>
<reference evidence="10" key="1">
    <citation type="submission" date="2023-07" db="EMBL/GenBank/DDBJ databases">
        <authorList>
            <consortium name="CYATHOMIX"/>
        </authorList>
    </citation>
    <scope>NUCLEOTIDE SEQUENCE</scope>
    <source>
        <strain evidence="10">N/A</strain>
    </source>
</reference>
<feature type="transmembrane region" description="Helical" evidence="8">
    <location>
        <begin position="531"/>
        <end position="554"/>
    </location>
</feature>